<name>A0A5C6AAG9_9BACT</name>
<evidence type="ECO:0000313" key="1">
    <source>
        <dbReference type="EMBL" id="TWT96031.1"/>
    </source>
</evidence>
<reference evidence="1 2" key="1">
    <citation type="submission" date="2019-02" db="EMBL/GenBank/DDBJ databases">
        <title>Deep-cultivation of Planctomycetes and their phenomic and genomic characterization uncovers novel biology.</title>
        <authorList>
            <person name="Wiegand S."/>
            <person name="Jogler M."/>
            <person name="Boedeker C."/>
            <person name="Pinto D."/>
            <person name="Vollmers J."/>
            <person name="Rivas-Marin E."/>
            <person name="Kohn T."/>
            <person name="Peeters S.H."/>
            <person name="Heuer A."/>
            <person name="Rast P."/>
            <person name="Oberbeckmann S."/>
            <person name="Bunk B."/>
            <person name="Jeske O."/>
            <person name="Meyerdierks A."/>
            <person name="Storesund J.E."/>
            <person name="Kallscheuer N."/>
            <person name="Luecker S."/>
            <person name="Lage O.M."/>
            <person name="Pohl T."/>
            <person name="Merkel B.J."/>
            <person name="Hornburger P."/>
            <person name="Mueller R.-W."/>
            <person name="Bruemmer F."/>
            <person name="Labrenz M."/>
            <person name="Spormann A.M."/>
            <person name="Op Den Camp H."/>
            <person name="Overmann J."/>
            <person name="Amann R."/>
            <person name="Jetten M.S.M."/>
            <person name="Mascher T."/>
            <person name="Medema M.H."/>
            <person name="Devos D.P."/>
            <person name="Kaster A.-K."/>
            <person name="Ovreas L."/>
            <person name="Rohde M."/>
            <person name="Galperin M.Y."/>
            <person name="Jogler C."/>
        </authorList>
    </citation>
    <scope>NUCLEOTIDE SEQUENCE [LARGE SCALE GENOMIC DNA]</scope>
    <source>
        <strain evidence="1 2">Pla108</strain>
    </source>
</reference>
<dbReference type="EMBL" id="SJPR01000004">
    <property type="protein sequence ID" value="TWT96031.1"/>
    <property type="molecule type" value="Genomic_DNA"/>
</dbReference>
<dbReference type="AlphaFoldDB" id="A0A5C6AAG9"/>
<dbReference type="Proteomes" id="UP000317421">
    <property type="component" value="Unassembled WGS sequence"/>
</dbReference>
<protein>
    <submittedName>
        <fullName evidence="1">Uncharacterized protein</fullName>
    </submittedName>
</protein>
<gene>
    <name evidence="1" type="ORF">Pla108_31120</name>
</gene>
<evidence type="ECO:0000313" key="2">
    <source>
        <dbReference type="Proteomes" id="UP000317421"/>
    </source>
</evidence>
<organism evidence="1 2">
    <name type="scientific">Botrimarina colliarenosi</name>
    <dbReference type="NCBI Taxonomy" id="2528001"/>
    <lineage>
        <taxon>Bacteria</taxon>
        <taxon>Pseudomonadati</taxon>
        <taxon>Planctomycetota</taxon>
        <taxon>Planctomycetia</taxon>
        <taxon>Pirellulales</taxon>
        <taxon>Lacipirellulaceae</taxon>
        <taxon>Botrimarina</taxon>
    </lineage>
</organism>
<comment type="caution">
    <text evidence="1">The sequence shown here is derived from an EMBL/GenBank/DDBJ whole genome shotgun (WGS) entry which is preliminary data.</text>
</comment>
<accession>A0A5C6AAG9</accession>
<sequence>MRVTKEFVRVTVSKWVICPKIPGPQPVLRLSQKDNLRLYWDRPIRIPSQGDPTQIPLSVH</sequence>
<proteinExistence type="predicted"/>
<keyword evidence="2" id="KW-1185">Reference proteome</keyword>